<keyword evidence="2" id="KW-1185">Reference proteome</keyword>
<protein>
    <submittedName>
        <fullName evidence="1">Uncharacterized protein</fullName>
    </submittedName>
</protein>
<comment type="caution">
    <text evidence="1">The sequence shown here is derived from an EMBL/GenBank/DDBJ whole genome shotgun (WGS) entry which is preliminary data.</text>
</comment>
<gene>
    <name evidence="1" type="ORF">AZI86_12975</name>
</gene>
<name>A0A150WKM5_BDEBC</name>
<sequence length="105" mass="11580">MITFVSTFILSLTAEARMVRVSGSGAGSSYCNANSGSYCIDSVKRRAEQDAGYAAERSCEFTYRGRALRYTTSYSTSCNPSYLPPRHDGTWVRCNSNSSMQCEVQ</sequence>
<reference evidence="1 2" key="1">
    <citation type="submission" date="2016-03" db="EMBL/GenBank/DDBJ databases">
        <authorList>
            <person name="Ploux O."/>
        </authorList>
    </citation>
    <scope>NUCLEOTIDE SEQUENCE [LARGE SCALE GENOMIC DNA]</scope>
    <source>
        <strain evidence="1 2">R0</strain>
    </source>
</reference>
<accession>A0A150WKM5</accession>
<dbReference type="EMBL" id="LUKE01000003">
    <property type="protein sequence ID" value="KYG64135.1"/>
    <property type="molecule type" value="Genomic_DNA"/>
</dbReference>
<organism evidence="1 2">
    <name type="scientific">Bdellovibrio bacteriovorus</name>
    <dbReference type="NCBI Taxonomy" id="959"/>
    <lineage>
        <taxon>Bacteria</taxon>
        <taxon>Pseudomonadati</taxon>
        <taxon>Bdellovibrionota</taxon>
        <taxon>Bdellovibrionia</taxon>
        <taxon>Bdellovibrionales</taxon>
        <taxon>Pseudobdellovibrionaceae</taxon>
        <taxon>Bdellovibrio</taxon>
    </lineage>
</organism>
<evidence type="ECO:0000313" key="2">
    <source>
        <dbReference type="Proteomes" id="UP000075320"/>
    </source>
</evidence>
<evidence type="ECO:0000313" key="1">
    <source>
        <dbReference type="EMBL" id="KYG64135.1"/>
    </source>
</evidence>
<dbReference type="AlphaFoldDB" id="A0A150WKM5"/>
<dbReference type="Proteomes" id="UP000075320">
    <property type="component" value="Unassembled WGS sequence"/>
</dbReference>
<proteinExistence type="predicted"/>
<dbReference type="OrthoDB" id="5294787at2"/>